<keyword evidence="8" id="KW-0443">Lipid metabolism</keyword>
<comment type="function">
    <text evidence="10">Catalyzes the reduction of 3'-oxosphinganine (3-ketodihydrosphingosine/KDS) to sphinganine (dihydrosphingosine/DHS), the second step of de novo sphingolipid biosynthesis.</text>
</comment>
<evidence type="ECO:0000256" key="9">
    <source>
        <dbReference type="ARBA" id="ARBA00026112"/>
    </source>
</evidence>
<dbReference type="InterPro" id="IPR036291">
    <property type="entry name" value="NAD(P)-bd_dom_sf"/>
</dbReference>
<dbReference type="CDD" id="cd08939">
    <property type="entry name" value="KDSR-like_SDR_c"/>
    <property type="match status" value="1"/>
</dbReference>
<keyword evidence="4" id="KW-0256">Endoplasmic reticulum</keyword>
<evidence type="ECO:0000256" key="2">
    <source>
        <dbReference type="ARBA" id="ARBA00004760"/>
    </source>
</evidence>
<dbReference type="EMBL" id="NIDF01000095">
    <property type="protein sequence ID" value="TYJ53268.1"/>
    <property type="molecule type" value="Genomic_DNA"/>
</dbReference>
<evidence type="ECO:0000256" key="3">
    <source>
        <dbReference type="ARBA" id="ARBA00004991"/>
    </source>
</evidence>
<dbReference type="SUPFAM" id="SSF51735">
    <property type="entry name" value="NAD(P)-binding Rossmann-fold domains"/>
    <property type="match status" value="1"/>
</dbReference>
<keyword evidence="13" id="KW-1185">Reference proteome</keyword>
<keyword evidence="5" id="KW-0521">NADP</keyword>
<keyword evidence="7" id="KW-0560">Oxidoreductase</keyword>
<comment type="pathway">
    <text evidence="3">Sphingolipid metabolism.</text>
</comment>
<protein>
    <recommendedName>
        <fullName evidence="9">3-dehydrosphinganine reductase</fullName>
        <ecNumber evidence="9">1.1.1.102</ecNumber>
    </recommendedName>
</protein>
<dbReference type="InterPro" id="IPR045022">
    <property type="entry name" value="KDSR-like"/>
</dbReference>
<organism evidence="12 13">
    <name type="scientific">Cryptococcus floricola</name>
    <dbReference type="NCBI Taxonomy" id="2591691"/>
    <lineage>
        <taxon>Eukaryota</taxon>
        <taxon>Fungi</taxon>
        <taxon>Dikarya</taxon>
        <taxon>Basidiomycota</taxon>
        <taxon>Agaricomycotina</taxon>
        <taxon>Tremellomycetes</taxon>
        <taxon>Tremellales</taxon>
        <taxon>Cryptococcaceae</taxon>
        <taxon>Cryptococcus</taxon>
    </lineage>
</organism>
<dbReference type="GO" id="GO:0030148">
    <property type="term" value="P:sphingolipid biosynthetic process"/>
    <property type="evidence" value="ECO:0007669"/>
    <property type="project" value="InterPro"/>
</dbReference>
<evidence type="ECO:0000256" key="6">
    <source>
        <dbReference type="ARBA" id="ARBA00022919"/>
    </source>
</evidence>
<keyword evidence="6" id="KW-0746">Sphingolipid metabolism</keyword>
<comment type="catalytic activity">
    <reaction evidence="11">
        <text>sphinganine + NADP(+) = 3-oxosphinganine + NADPH + H(+)</text>
        <dbReference type="Rhea" id="RHEA:22640"/>
        <dbReference type="ChEBI" id="CHEBI:15378"/>
        <dbReference type="ChEBI" id="CHEBI:57783"/>
        <dbReference type="ChEBI" id="CHEBI:57817"/>
        <dbReference type="ChEBI" id="CHEBI:58299"/>
        <dbReference type="ChEBI" id="CHEBI:58349"/>
        <dbReference type="EC" id="1.1.1.102"/>
    </reaction>
    <physiologicalReaction direction="right-to-left" evidence="11">
        <dbReference type="Rhea" id="RHEA:22642"/>
    </physiologicalReaction>
</comment>
<accession>A0A5D3ARG0</accession>
<name>A0A5D3ARG0_9TREE</name>
<evidence type="ECO:0000313" key="13">
    <source>
        <dbReference type="Proteomes" id="UP000322245"/>
    </source>
</evidence>
<evidence type="ECO:0000256" key="1">
    <source>
        <dbReference type="ARBA" id="ARBA00004240"/>
    </source>
</evidence>
<dbReference type="Gene3D" id="3.40.50.720">
    <property type="entry name" value="NAD(P)-binding Rossmann-like Domain"/>
    <property type="match status" value="1"/>
</dbReference>
<comment type="pathway">
    <text evidence="2">Lipid metabolism; sphingolipid metabolism.</text>
</comment>
<reference evidence="12 13" key="1">
    <citation type="submission" date="2017-05" db="EMBL/GenBank/DDBJ databases">
        <title>The Genome Sequence of Tsuchiyaea wingfieldii DSM 27421.</title>
        <authorList>
            <person name="Cuomo C."/>
            <person name="Passer A."/>
            <person name="Billmyre B."/>
            <person name="Heitman J."/>
        </authorList>
    </citation>
    <scope>NUCLEOTIDE SEQUENCE [LARGE SCALE GENOMIC DNA]</scope>
    <source>
        <strain evidence="12 13">DSM 27421</strain>
    </source>
</reference>
<dbReference type="EC" id="1.1.1.102" evidence="9"/>
<evidence type="ECO:0000256" key="10">
    <source>
        <dbReference type="ARBA" id="ARBA00044737"/>
    </source>
</evidence>
<sequence>MFWRTKNPYAPAGKHCYVTGGTQGLGKALAKSLVQQGAHITIVARDAERGERVVKELQALGKSSQIIQFISADLSSADEADRALRDALVPHQGLAPDYTFLCAGFAQPKYFVEYTKEEIESTMSGNYLTSAYPAHSLLSLLITQHRPGLLTFISSFAGLTSYAGYSTYSPSKFAVRGLADALRSEMQLHDGIRVHLFVPCGILSEGYEREIRTTPGITRKIEEADTPLVPEKCAEALELGLKKGHYQITDNVLTDIVRLRTNGGVPSNNSIFDLFFLFLSTVRLSRFYKPAFGAWEVEGEGMEELMDGMQFAVPIWRMMCDSTVRAARKTIHQEYAQRGFFQGSGKGPAA</sequence>
<dbReference type="AlphaFoldDB" id="A0A5D3ARG0"/>
<dbReference type="PANTHER" id="PTHR43550">
    <property type="entry name" value="3-KETODIHYDROSPHINGOSINE REDUCTASE"/>
    <property type="match status" value="1"/>
</dbReference>
<evidence type="ECO:0000256" key="4">
    <source>
        <dbReference type="ARBA" id="ARBA00022824"/>
    </source>
</evidence>
<evidence type="ECO:0000256" key="7">
    <source>
        <dbReference type="ARBA" id="ARBA00023002"/>
    </source>
</evidence>
<proteinExistence type="predicted"/>
<comment type="caution">
    <text evidence="12">The sequence shown here is derived from an EMBL/GenBank/DDBJ whole genome shotgun (WGS) entry which is preliminary data.</text>
</comment>
<evidence type="ECO:0000256" key="5">
    <source>
        <dbReference type="ARBA" id="ARBA00022857"/>
    </source>
</evidence>
<gene>
    <name evidence="12" type="ORF">B9479_006082</name>
</gene>
<dbReference type="GO" id="GO:0006666">
    <property type="term" value="P:3-keto-sphinganine metabolic process"/>
    <property type="evidence" value="ECO:0007669"/>
    <property type="project" value="InterPro"/>
</dbReference>
<dbReference type="PRINTS" id="PR00081">
    <property type="entry name" value="GDHRDH"/>
</dbReference>
<comment type="subcellular location">
    <subcellularLocation>
        <location evidence="1">Endoplasmic reticulum</location>
    </subcellularLocation>
</comment>
<dbReference type="Proteomes" id="UP000322245">
    <property type="component" value="Unassembled WGS sequence"/>
</dbReference>
<evidence type="ECO:0000256" key="8">
    <source>
        <dbReference type="ARBA" id="ARBA00023098"/>
    </source>
</evidence>
<dbReference type="InterPro" id="IPR002347">
    <property type="entry name" value="SDR_fam"/>
</dbReference>
<dbReference type="Pfam" id="PF00106">
    <property type="entry name" value="adh_short"/>
    <property type="match status" value="1"/>
</dbReference>
<dbReference type="PANTHER" id="PTHR43550:SF3">
    <property type="entry name" value="3-KETODIHYDROSPHINGOSINE REDUCTASE"/>
    <property type="match status" value="1"/>
</dbReference>
<dbReference type="GO" id="GO:0005789">
    <property type="term" value="C:endoplasmic reticulum membrane"/>
    <property type="evidence" value="ECO:0007669"/>
    <property type="project" value="TreeGrafter"/>
</dbReference>
<evidence type="ECO:0000313" key="12">
    <source>
        <dbReference type="EMBL" id="TYJ53268.1"/>
    </source>
</evidence>
<dbReference type="GO" id="GO:0047560">
    <property type="term" value="F:3-dehydrosphinganine reductase activity"/>
    <property type="evidence" value="ECO:0007669"/>
    <property type="project" value="UniProtKB-EC"/>
</dbReference>
<evidence type="ECO:0000256" key="11">
    <source>
        <dbReference type="ARBA" id="ARBA00048930"/>
    </source>
</evidence>